<dbReference type="RefSeq" id="WP_181488760.1">
    <property type="nucleotide sequence ID" value="NZ_JACDUI010000002.1"/>
</dbReference>
<proteinExistence type="predicted"/>
<evidence type="ECO:0000313" key="1">
    <source>
        <dbReference type="EMBL" id="MBA2840924.1"/>
    </source>
</evidence>
<dbReference type="EMBL" id="JACDUI010000002">
    <property type="protein sequence ID" value="MBA2840924.1"/>
    <property type="molecule type" value="Genomic_DNA"/>
</dbReference>
<protein>
    <submittedName>
        <fullName evidence="1">Uncharacterized protein</fullName>
    </submittedName>
</protein>
<organism evidence="1 2">
    <name type="scientific">Methanococcus maripaludis</name>
    <name type="common">Methanococcus deltae</name>
    <dbReference type="NCBI Taxonomy" id="39152"/>
    <lineage>
        <taxon>Archaea</taxon>
        <taxon>Methanobacteriati</taxon>
        <taxon>Methanobacteriota</taxon>
        <taxon>Methanomada group</taxon>
        <taxon>Methanococci</taxon>
        <taxon>Methanococcales</taxon>
        <taxon>Methanococcaceae</taxon>
        <taxon>Methanococcus</taxon>
    </lineage>
</organism>
<reference evidence="1 2" key="1">
    <citation type="submission" date="2020-07" db="EMBL/GenBank/DDBJ databases">
        <title>Genomic Encyclopedia of Type Strains, Phase IV (KMG-V): Genome sequencing to study the core and pangenomes of soil and plant-associated prokaryotes.</title>
        <authorList>
            <person name="Whitman W."/>
        </authorList>
    </citation>
    <scope>NUCLEOTIDE SEQUENCE [LARGE SCALE GENOMIC DNA]</scope>
    <source>
        <strain evidence="1 2">A4</strain>
    </source>
</reference>
<dbReference type="Proteomes" id="UP000563838">
    <property type="component" value="Unassembled WGS sequence"/>
</dbReference>
<comment type="caution">
    <text evidence="1">The sequence shown here is derived from an EMBL/GenBank/DDBJ whole genome shotgun (WGS) entry which is preliminary data.</text>
</comment>
<dbReference type="AlphaFoldDB" id="A0A7J9NJ33"/>
<sequence>MISKVVNENTARVLVIVNHSQSIDNSELSKKVFGKYEGELYSNPIAMIDVIHENRVSNIFQVYKDKNGTIILKEEYLKNSGSLSKVPYSRIQVFEHLGDLLEIIDKSVKRNQIPCSTALDTYIDDYLSLCGLQYSAPEIPIFKAFKDKGYEVYRPFEDIPKNKIIEYNL</sequence>
<evidence type="ECO:0000313" key="2">
    <source>
        <dbReference type="Proteomes" id="UP000563838"/>
    </source>
</evidence>
<gene>
    <name evidence="1" type="ORF">HNP87_001456</name>
</gene>
<name>A0A7J9NJ33_METMI</name>
<accession>A0A7J9NJ33</accession>